<evidence type="ECO:0000256" key="1">
    <source>
        <dbReference type="ARBA" id="ARBA00006479"/>
    </source>
</evidence>
<keyword evidence="2" id="KW-0808">Transferase</keyword>
<dbReference type="SUPFAM" id="SSF53067">
    <property type="entry name" value="Actin-like ATPase domain"/>
    <property type="match status" value="1"/>
</dbReference>
<dbReference type="GO" id="GO:0016301">
    <property type="term" value="F:kinase activity"/>
    <property type="evidence" value="ECO:0007669"/>
    <property type="project" value="UniProtKB-KW"/>
</dbReference>
<comment type="caution">
    <text evidence="2">The sequence shown here is derived from an EMBL/GenBank/DDBJ whole genome shotgun (WGS) entry which is preliminary data.</text>
</comment>
<accession>A0A3E0ECQ6</accession>
<evidence type="ECO:0000313" key="2">
    <source>
        <dbReference type="EMBL" id="REG94786.1"/>
    </source>
</evidence>
<gene>
    <name evidence="2" type="ORF">C8P67_11277</name>
</gene>
<dbReference type="EMBL" id="QUNI01000012">
    <property type="protein sequence ID" value="REG94786.1"/>
    <property type="molecule type" value="Genomic_DNA"/>
</dbReference>
<dbReference type="Proteomes" id="UP000257136">
    <property type="component" value="Unassembled WGS sequence"/>
</dbReference>
<proteinExistence type="inferred from homology"/>
<dbReference type="AlphaFoldDB" id="A0A3E0ECQ6"/>
<dbReference type="InterPro" id="IPR000600">
    <property type="entry name" value="ROK"/>
</dbReference>
<keyword evidence="3" id="KW-1185">Reference proteome</keyword>
<dbReference type="OrthoDB" id="49666at2"/>
<keyword evidence="2" id="KW-0418">Kinase</keyword>
<dbReference type="CDD" id="cd23763">
    <property type="entry name" value="ASKHA_ATPase_ROK"/>
    <property type="match status" value="1"/>
</dbReference>
<dbReference type="Pfam" id="PF00480">
    <property type="entry name" value="ROK"/>
    <property type="match status" value="1"/>
</dbReference>
<dbReference type="PANTHER" id="PTHR18964:SF149">
    <property type="entry name" value="BIFUNCTIONAL UDP-N-ACETYLGLUCOSAMINE 2-EPIMERASE_N-ACETYLMANNOSAMINE KINASE"/>
    <property type="match status" value="1"/>
</dbReference>
<name>A0A3E0ECQ6_9FLAO</name>
<evidence type="ECO:0000313" key="3">
    <source>
        <dbReference type="Proteomes" id="UP000257136"/>
    </source>
</evidence>
<sequence>MKDSYNIGVDVGGSHISCAYVHKSTGKIVEGSFAERKIDSNGNIQEFMQSLRLLFGQLFSVASPDSFSGVGIAMPGPFDYENGISKIRGVQKFEALYDINLKQVFKEVIGKEDISVCFTNDASCYALGEYYAGAAQNSKRTIVVTLGTGFGSTFLINGITQSIAGNGVPPEGYLYNVPFKESIADDYFSTRWFVNTCKERYDLDVSGARETAELAKKNDSKALAVFEEFAENLTEMIFPWIDQFKPDTFVIGGSIAKAFPFFLENLNNKLVKKGVKNLKTTTCELWDGAPIVGAAMTM</sequence>
<reference evidence="2 3" key="1">
    <citation type="submission" date="2018-08" db="EMBL/GenBank/DDBJ databases">
        <title>Genomic Encyclopedia of Archaeal and Bacterial Type Strains, Phase II (KMG-II): from individual species to whole genera.</title>
        <authorList>
            <person name="Goeker M."/>
        </authorList>
    </citation>
    <scope>NUCLEOTIDE SEQUENCE [LARGE SCALE GENOMIC DNA]</scope>
    <source>
        <strain evidence="2 3">DSM 100880</strain>
    </source>
</reference>
<organism evidence="2 3">
    <name type="scientific">Flavobacterium aquicola</name>
    <dbReference type="NCBI Taxonomy" id="1682742"/>
    <lineage>
        <taxon>Bacteria</taxon>
        <taxon>Pseudomonadati</taxon>
        <taxon>Bacteroidota</taxon>
        <taxon>Flavobacteriia</taxon>
        <taxon>Flavobacteriales</taxon>
        <taxon>Flavobacteriaceae</taxon>
        <taxon>Flavobacterium</taxon>
    </lineage>
</organism>
<protein>
    <submittedName>
        <fullName evidence="2">Glucokinase</fullName>
    </submittedName>
</protein>
<dbReference type="RefSeq" id="WP_115814491.1">
    <property type="nucleotide sequence ID" value="NZ_QUNI01000012.1"/>
</dbReference>
<dbReference type="InterPro" id="IPR043129">
    <property type="entry name" value="ATPase_NBD"/>
</dbReference>
<dbReference type="Gene3D" id="3.30.420.40">
    <property type="match status" value="2"/>
</dbReference>
<dbReference type="PANTHER" id="PTHR18964">
    <property type="entry name" value="ROK (REPRESSOR, ORF, KINASE) FAMILY"/>
    <property type="match status" value="1"/>
</dbReference>
<comment type="similarity">
    <text evidence="1">Belongs to the ROK (NagC/XylR) family.</text>
</comment>